<dbReference type="Gene3D" id="3.30.450.20">
    <property type="entry name" value="PAS domain"/>
    <property type="match status" value="1"/>
</dbReference>
<dbReference type="Pfam" id="PF00672">
    <property type="entry name" value="HAMP"/>
    <property type="match status" value="1"/>
</dbReference>
<dbReference type="Pfam" id="PF02743">
    <property type="entry name" value="dCache_1"/>
    <property type="match status" value="1"/>
</dbReference>
<dbReference type="CDD" id="cd12914">
    <property type="entry name" value="PDC1_DGC_like"/>
    <property type="match status" value="1"/>
</dbReference>
<feature type="transmembrane region" description="Helical" evidence="10">
    <location>
        <begin position="21"/>
        <end position="42"/>
    </location>
</feature>
<dbReference type="PROSITE" id="PS50111">
    <property type="entry name" value="CHEMOTAXIS_TRANSDUC_2"/>
    <property type="match status" value="1"/>
</dbReference>
<comment type="similarity">
    <text evidence="8">Belongs to the methyl-accepting chemotaxis (MCP) protein family.</text>
</comment>
<dbReference type="CDD" id="cd18774">
    <property type="entry name" value="PDC2_HK_sensor"/>
    <property type="match status" value="1"/>
</dbReference>
<dbReference type="Gene3D" id="6.10.340.10">
    <property type="match status" value="1"/>
</dbReference>
<dbReference type="Proteomes" id="UP001589747">
    <property type="component" value="Unassembled WGS sequence"/>
</dbReference>
<dbReference type="SMART" id="SM00283">
    <property type="entry name" value="MA"/>
    <property type="match status" value="1"/>
</dbReference>
<evidence type="ECO:0000256" key="6">
    <source>
        <dbReference type="ARBA" id="ARBA00023136"/>
    </source>
</evidence>
<evidence type="ECO:0000259" key="11">
    <source>
        <dbReference type="PROSITE" id="PS50111"/>
    </source>
</evidence>
<evidence type="ECO:0000256" key="2">
    <source>
        <dbReference type="ARBA" id="ARBA00022475"/>
    </source>
</evidence>
<evidence type="ECO:0000256" key="7">
    <source>
        <dbReference type="ARBA" id="ARBA00023224"/>
    </source>
</evidence>
<dbReference type="PANTHER" id="PTHR32089">
    <property type="entry name" value="METHYL-ACCEPTING CHEMOTAXIS PROTEIN MCPB"/>
    <property type="match status" value="1"/>
</dbReference>
<evidence type="ECO:0000256" key="1">
    <source>
        <dbReference type="ARBA" id="ARBA00004651"/>
    </source>
</evidence>
<dbReference type="InterPro" id="IPR033479">
    <property type="entry name" value="dCache_1"/>
</dbReference>
<keyword evidence="14" id="KW-1185">Reference proteome</keyword>
<name>A0ABV5KUH5_9BACL</name>
<comment type="subcellular location">
    <subcellularLocation>
        <location evidence="1">Cell membrane</location>
        <topology evidence="1">Multi-pass membrane protein</topology>
    </subcellularLocation>
</comment>
<protein>
    <submittedName>
        <fullName evidence="13">Methyl-accepting chemotaxis protein</fullName>
    </submittedName>
</protein>
<dbReference type="PANTHER" id="PTHR32089:SF112">
    <property type="entry name" value="LYSOZYME-LIKE PROTEIN-RELATED"/>
    <property type="match status" value="1"/>
</dbReference>
<evidence type="ECO:0000313" key="13">
    <source>
        <dbReference type="EMBL" id="MFB9328033.1"/>
    </source>
</evidence>
<dbReference type="SUPFAM" id="SSF58104">
    <property type="entry name" value="Methyl-accepting chemotaxis protein (MCP) signaling domain"/>
    <property type="match status" value="1"/>
</dbReference>
<keyword evidence="2" id="KW-1003">Cell membrane</keyword>
<evidence type="ECO:0000256" key="9">
    <source>
        <dbReference type="PROSITE-ProRule" id="PRU00284"/>
    </source>
</evidence>
<dbReference type="InterPro" id="IPR003660">
    <property type="entry name" value="HAMP_dom"/>
</dbReference>
<comment type="caution">
    <text evidence="13">The sequence shown here is derived from an EMBL/GenBank/DDBJ whole genome shotgun (WGS) entry which is preliminary data.</text>
</comment>
<gene>
    <name evidence="13" type="ORF">ACFFSY_19070</name>
</gene>
<keyword evidence="6 10" id="KW-0472">Membrane</keyword>
<dbReference type="CDD" id="cd06225">
    <property type="entry name" value="HAMP"/>
    <property type="match status" value="1"/>
</dbReference>
<feature type="domain" description="Methyl-accepting transducer" evidence="11">
    <location>
        <begin position="400"/>
        <end position="650"/>
    </location>
</feature>
<keyword evidence="5 10" id="KW-1133">Transmembrane helix</keyword>
<keyword evidence="7 9" id="KW-0807">Transducer</keyword>
<accession>A0ABV5KUH5</accession>
<dbReference type="PROSITE" id="PS50885">
    <property type="entry name" value="HAMP"/>
    <property type="match status" value="1"/>
</dbReference>
<evidence type="ECO:0000256" key="4">
    <source>
        <dbReference type="ARBA" id="ARBA00022692"/>
    </source>
</evidence>
<dbReference type="Gene3D" id="1.10.287.950">
    <property type="entry name" value="Methyl-accepting chemotaxis protein"/>
    <property type="match status" value="1"/>
</dbReference>
<reference evidence="13 14" key="1">
    <citation type="submission" date="2024-09" db="EMBL/GenBank/DDBJ databases">
        <authorList>
            <person name="Sun Q."/>
            <person name="Mori K."/>
        </authorList>
    </citation>
    <scope>NUCLEOTIDE SEQUENCE [LARGE SCALE GENOMIC DNA]</scope>
    <source>
        <strain evidence="13 14">TISTR 2452</strain>
    </source>
</reference>
<evidence type="ECO:0000256" key="8">
    <source>
        <dbReference type="ARBA" id="ARBA00029447"/>
    </source>
</evidence>
<keyword evidence="3" id="KW-0145">Chemotaxis</keyword>
<proteinExistence type="inferred from homology"/>
<evidence type="ECO:0000256" key="10">
    <source>
        <dbReference type="SAM" id="Phobius"/>
    </source>
</evidence>
<dbReference type="Pfam" id="PF00015">
    <property type="entry name" value="MCPsignal"/>
    <property type="match status" value="1"/>
</dbReference>
<evidence type="ECO:0000256" key="3">
    <source>
        <dbReference type="ARBA" id="ARBA00022500"/>
    </source>
</evidence>
<dbReference type="RefSeq" id="WP_377496953.1">
    <property type="nucleotide sequence ID" value="NZ_JBHMDO010000033.1"/>
</dbReference>
<evidence type="ECO:0000256" key="5">
    <source>
        <dbReference type="ARBA" id="ARBA00022989"/>
    </source>
</evidence>
<sequence>MGKIKFINKMRNISLKVKLPALISALVIVVLVATSTITYFFASDLLLKKSKDEIAGIADRMAEGLWTAVQLQEQSTFLSSEHNSYRDLLKLRYAGTMSDAEFTSSSNHLYGEVTESMKRGLQGTRGNDSFSIIDNKGAVVASTDASLMSKSFGDLAYFKEAMAGNTAISDAFRSESDAKKILIVFATPMKDADGNILGVFTSTVNGDFFTDKFKDIHINGEGRIEILSRDGTYLYQSMNEEMIGVYIGDQPGVKEFLADRAVGEIKTTEVDQNGEYLHINRIPTADLTISVVDSYTDINRPIQDMLLKVFIVTIIAVLVAVVFGIALSRYITSPILRLNGLFRQLASGDLTVTAQGNYDSEFKDLATSFNAMVSQNKELITNMNHSIAILGTSTSELEVSSKKTAQSASETSVTSMEIAKAMESQSHETEHIVEKFNGFGDKFASMNHNVQSVRDMAEEIVAVFHDSNKVVDDLTDNNAKNEQEVQKISEITAKLQVSSNNISQITGAISQIAGQTNLLALNASIEAARAGEHGRGFAVVASEIRKLAEQSSKQSSQINEIIQQNLLYVQENNHSVVEIQEIAAKQDAYVNQTRIAFQSILDKITDITSRIKSMADEVSYMERDKEEVLQSAQSLSASGEEVSASVEEVSATMIEQSTTVQQLALMVETIDALTKELAESASKFKVE</sequence>
<evidence type="ECO:0000313" key="14">
    <source>
        <dbReference type="Proteomes" id="UP001589747"/>
    </source>
</evidence>
<keyword evidence="4 10" id="KW-0812">Transmembrane</keyword>
<evidence type="ECO:0000259" key="12">
    <source>
        <dbReference type="PROSITE" id="PS50885"/>
    </source>
</evidence>
<feature type="domain" description="HAMP" evidence="12">
    <location>
        <begin position="329"/>
        <end position="381"/>
    </location>
</feature>
<organism evidence="13 14">
    <name type="scientific">Paenibacillus aurantiacus</name>
    <dbReference type="NCBI Taxonomy" id="1936118"/>
    <lineage>
        <taxon>Bacteria</taxon>
        <taxon>Bacillati</taxon>
        <taxon>Bacillota</taxon>
        <taxon>Bacilli</taxon>
        <taxon>Bacillales</taxon>
        <taxon>Paenibacillaceae</taxon>
        <taxon>Paenibacillus</taxon>
    </lineage>
</organism>
<feature type="transmembrane region" description="Helical" evidence="10">
    <location>
        <begin position="305"/>
        <end position="327"/>
    </location>
</feature>
<dbReference type="SMART" id="SM00304">
    <property type="entry name" value="HAMP"/>
    <property type="match status" value="1"/>
</dbReference>
<dbReference type="EMBL" id="JBHMDO010000033">
    <property type="protein sequence ID" value="MFB9328033.1"/>
    <property type="molecule type" value="Genomic_DNA"/>
</dbReference>
<dbReference type="InterPro" id="IPR004089">
    <property type="entry name" value="MCPsignal_dom"/>
</dbReference>